<keyword evidence="4" id="KW-1133">Transmembrane helix</keyword>
<dbReference type="Gene3D" id="3.80.10.10">
    <property type="entry name" value="Ribonuclease Inhibitor"/>
    <property type="match status" value="1"/>
</dbReference>
<reference evidence="5" key="2">
    <citation type="submission" date="2020-11" db="EMBL/GenBank/DDBJ databases">
        <authorList>
            <person name="McCartney M.A."/>
            <person name="Auch B."/>
            <person name="Kono T."/>
            <person name="Mallez S."/>
            <person name="Becker A."/>
            <person name="Gohl D.M."/>
            <person name="Silverstein K.A.T."/>
            <person name="Koren S."/>
            <person name="Bechman K.B."/>
            <person name="Herman A."/>
            <person name="Abrahante J.E."/>
            <person name="Garbe J."/>
        </authorList>
    </citation>
    <scope>NUCLEOTIDE SEQUENCE</scope>
    <source>
        <strain evidence="5">Duluth1</strain>
        <tissue evidence="5">Whole animal</tissue>
    </source>
</reference>
<dbReference type="InterPro" id="IPR052286">
    <property type="entry name" value="Wnt_signaling_inhibitor"/>
</dbReference>
<accession>A0A9D4E864</accession>
<proteinExistence type="predicted"/>
<evidence type="ECO:0000256" key="3">
    <source>
        <dbReference type="ARBA" id="ARBA00022737"/>
    </source>
</evidence>
<dbReference type="PROSITE" id="PS51450">
    <property type="entry name" value="LRR"/>
    <property type="match status" value="1"/>
</dbReference>
<keyword evidence="1" id="KW-0433">Leucine-rich repeat</keyword>
<evidence type="ECO:0000256" key="2">
    <source>
        <dbReference type="ARBA" id="ARBA00022729"/>
    </source>
</evidence>
<dbReference type="InterPro" id="IPR032675">
    <property type="entry name" value="LRR_dom_sf"/>
</dbReference>
<dbReference type="EMBL" id="JAIWYP010000009">
    <property type="protein sequence ID" value="KAH3774026.1"/>
    <property type="molecule type" value="Genomic_DNA"/>
</dbReference>
<organism evidence="5 6">
    <name type="scientific">Dreissena polymorpha</name>
    <name type="common">Zebra mussel</name>
    <name type="synonym">Mytilus polymorpha</name>
    <dbReference type="NCBI Taxonomy" id="45954"/>
    <lineage>
        <taxon>Eukaryota</taxon>
        <taxon>Metazoa</taxon>
        <taxon>Spiralia</taxon>
        <taxon>Lophotrochozoa</taxon>
        <taxon>Mollusca</taxon>
        <taxon>Bivalvia</taxon>
        <taxon>Autobranchia</taxon>
        <taxon>Heteroconchia</taxon>
        <taxon>Euheterodonta</taxon>
        <taxon>Imparidentia</taxon>
        <taxon>Neoheterodontei</taxon>
        <taxon>Myida</taxon>
        <taxon>Dreissenoidea</taxon>
        <taxon>Dreissenidae</taxon>
        <taxon>Dreissena</taxon>
    </lineage>
</organism>
<dbReference type="Proteomes" id="UP000828390">
    <property type="component" value="Unassembled WGS sequence"/>
</dbReference>
<dbReference type="SUPFAM" id="SSF52058">
    <property type="entry name" value="L domain-like"/>
    <property type="match status" value="1"/>
</dbReference>
<dbReference type="PANTHER" id="PTHR24364:SF18">
    <property type="entry name" value="LP06937P"/>
    <property type="match status" value="1"/>
</dbReference>
<comment type="caution">
    <text evidence="5">The sequence shown here is derived from an EMBL/GenBank/DDBJ whole genome shotgun (WGS) entry which is preliminary data.</text>
</comment>
<evidence type="ECO:0000313" key="6">
    <source>
        <dbReference type="Proteomes" id="UP000828390"/>
    </source>
</evidence>
<evidence type="ECO:0000313" key="5">
    <source>
        <dbReference type="EMBL" id="KAH3774026.1"/>
    </source>
</evidence>
<feature type="transmembrane region" description="Helical" evidence="4">
    <location>
        <begin position="135"/>
        <end position="158"/>
    </location>
</feature>
<dbReference type="GO" id="GO:0016020">
    <property type="term" value="C:membrane"/>
    <property type="evidence" value="ECO:0007669"/>
    <property type="project" value="TreeGrafter"/>
</dbReference>
<sequence>MWSTIFPKLETLDLSHNKISHVCKFQIPMHDRLDQLTTINLQYNYITTITVEDLDRFRDMPMMLIDIRNNPISCNCSEKFREVLRYIKEGRHVSISNLTDYSYIGRLKCDNPSKLLGRDLMTLTEEEVCVPEVEYFLGPVIVLSVSVIIISIILIVVLKYRQEITITRFKIIGICKARANVDSTKQGDAFVSYSS</sequence>
<dbReference type="Pfam" id="PF00560">
    <property type="entry name" value="LRR_1"/>
    <property type="match status" value="1"/>
</dbReference>
<keyword evidence="6" id="KW-1185">Reference proteome</keyword>
<keyword evidence="4" id="KW-0812">Transmembrane</keyword>
<name>A0A9D4E864_DREPO</name>
<keyword evidence="2" id="KW-0732">Signal</keyword>
<dbReference type="InterPro" id="IPR001611">
    <property type="entry name" value="Leu-rich_rpt"/>
</dbReference>
<dbReference type="AlphaFoldDB" id="A0A9D4E864"/>
<reference evidence="5" key="1">
    <citation type="journal article" date="2019" name="bioRxiv">
        <title>The Genome of the Zebra Mussel, Dreissena polymorpha: A Resource for Invasive Species Research.</title>
        <authorList>
            <person name="McCartney M.A."/>
            <person name="Auch B."/>
            <person name="Kono T."/>
            <person name="Mallez S."/>
            <person name="Zhang Y."/>
            <person name="Obille A."/>
            <person name="Becker A."/>
            <person name="Abrahante J.E."/>
            <person name="Garbe J."/>
            <person name="Badalamenti J.P."/>
            <person name="Herman A."/>
            <person name="Mangelson H."/>
            <person name="Liachko I."/>
            <person name="Sullivan S."/>
            <person name="Sone E.D."/>
            <person name="Koren S."/>
            <person name="Silverstein K.A.T."/>
            <person name="Beckman K.B."/>
            <person name="Gohl D.M."/>
        </authorList>
    </citation>
    <scope>NUCLEOTIDE SEQUENCE</scope>
    <source>
        <strain evidence="5">Duluth1</strain>
        <tissue evidence="5">Whole animal</tissue>
    </source>
</reference>
<keyword evidence="4" id="KW-0472">Membrane</keyword>
<evidence type="ECO:0000256" key="4">
    <source>
        <dbReference type="SAM" id="Phobius"/>
    </source>
</evidence>
<evidence type="ECO:0000256" key="1">
    <source>
        <dbReference type="ARBA" id="ARBA00022614"/>
    </source>
</evidence>
<protein>
    <submittedName>
        <fullName evidence="5">Uncharacterized protein</fullName>
    </submittedName>
</protein>
<gene>
    <name evidence="5" type="ORF">DPMN_175397</name>
</gene>
<dbReference type="PANTHER" id="PTHR24364">
    <property type="entry name" value="LP06937P"/>
    <property type="match status" value="1"/>
</dbReference>
<keyword evidence="3" id="KW-0677">Repeat</keyword>